<sequence length="92" mass="10622">MEQQAQLRDALNEALTAEVQRLKLATAELGDSHSNRPVDLFKDTHFSENKEWISDEAAAKHIQNPNSLQKQNFPQYPHSNSTWWIGMYIELV</sequence>
<proteinExistence type="predicted"/>
<dbReference type="AlphaFoldDB" id="A0AAV9FIP6"/>
<dbReference type="GO" id="GO:0005634">
    <property type="term" value="C:nucleus"/>
    <property type="evidence" value="ECO:0007669"/>
    <property type="project" value="TreeGrafter"/>
</dbReference>
<dbReference type="Proteomes" id="UP001180020">
    <property type="component" value="Unassembled WGS sequence"/>
</dbReference>
<keyword evidence="2" id="KW-1185">Reference proteome</keyword>
<dbReference type="PANTHER" id="PTHR13690:SF80">
    <property type="entry name" value="BZIP TRANSCRIPTION FACTOR FAMILY PROTEIN-RELATED"/>
    <property type="match status" value="1"/>
</dbReference>
<organism evidence="1 2">
    <name type="scientific">Acorus calamus</name>
    <name type="common">Sweet flag</name>
    <dbReference type="NCBI Taxonomy" id="4465"/>
    <lineage>
        <taxon>Eukaryota</taxon>
        <taxon>Viridiplantae</taxon>
        <taxon>Streptophyta</taxon>
        <taxon>Embryophyta</taxon>
        <taxon>Tracheophyta</taxon>
        <taxon>Spermatophyta</taxon>
        <taxon>Magnoliopsida</taxon>
        <taxon>Liliopsida</taxon>
        <taxon>Acoraceae</taxon>
        <taxon>Acorus</taxon>
    </lineage>
</organism>
<evidence type="ECO:0000313" key="1">
    <source>
        <dbReference type="EMBL" id="KAK1325496.1"/>
    </source>
</evidence>
<dbReference type="EMBL" id="JAUJYO010000001">
    <property type="protein sequence ID" value="KAK1325496.1"/>
    <property type="molecule type" value="Genomic_DNA"/>
</dbReference>
<reference evidence="1" key="1">
    <citation type="journal article" date="2023" name="Nat. Commun.">
        <title>Diploid and tetraploid genomes of Acorus and the evolution of monocots.</title>
        <authorList>
            <person name="Ma L."/>
            <person name="Liu K.W."/>
            <person name="Li Z."/>
            <person name="Hsiao Y.Y."/>
            <person name="Qi Y."/>
            <person name="Fu T."/>
            <person name="Tang G.D."/>
            <person name="Zhang D."/>
            <person name="Sun W.H."/>
            <person name="Liu D.K."/>
            <person name="Li Y."/>
            <person name="Chen G.Z."/>
            <person name="Liu X.D."/>
            <person name="Liao X.Y."/>
            <person name="Jiang Y.T."/>
            <person name="Yu X."/>
            <person name="Hao Y."/>
            <person name="Huang J."/>
            <person name="Zhao X.W."/>
            <person name="Ke S."/>
            <person name="Chen Y.Y."/>
            <person name="Wu W.L."/>
            <person name="Hsu J.L."/>
            <person name="Lin Y.F."/>
            <person name="Huang M.D."/>
            <person name="Li C.Y."/>
            <person name="Huang L."/>
            <person name="Wang Z.W."/>
            <person name="Zhao X."/>
            <person name="Zhong W.Y."/>
            <person name="Peng D.H."/>
            <person name="Ahmad S."/>
            <person name="Lan S."/>
            <person name="Zhang J.S."/>
            <person name="Tsai W.C."/>
            <person name="Van de Peer Y."/>
            <person name="Liu Z.J."/>
        </authorList>
    </citation>
    <scope>NUCLEOTIDE SEQUENCE</scope>
    <source>
        <strain evidence="1">CP</strain>
    </source>
</reference>
<comment type="caution">
    <text evidence="1">The sequence shown here is derived from an EMBL/GenBank/DDBJ whole genome shotgun (WGS) entry which is preliminary data.</text>
</comment>
<gene>
    <name evidence="1" type="primary">RF2b</name>
    <name evidence="1" type="ORF">QJS10_CPA01g02287</name>
</gene>
<dbReference type="GO" id="GO:0003700">
    <property type="term" value="F:DNA-binding transcription factor activity"/>
    <property type="evidence" value="ECO:0007669"/>
    <property type="project" value="TreeGrafter"/>
</dbReference>
<name>A0AAV9FIP6_ACOCL</name>
<protein>
    <submittedName>
        <fullName evidence="1">Transcription factor RF2b</fullName>
    </submittedName>
</protein>
<dbReference type="PANTHER" id="PTHR13690">
    <property type="entry name" value="TRANSCRIPTION FACTOR POSF21-RELATED"/>
    <property type="match status" value="1"/>
</dbReference>
<evidence type="ECO:0000313" key="2">
    <source>
        <dbReference type="Proteomes" id="UP001180020"/>
    </source>
</evidence>
<accession>A0AAV9FIP6</accession>
<reference evidence="1" key="2">
    <citation type="submission" date="2023-06" db="EMBL/GenBank/DDBJ databases">
        <authorList>
            <person name="Ma L."/>
            <person name="Liu K.-W."/>
            <person name="Li Z."/>
            <person name="Hsiao Y.-Y."/>
            <person name="Qi Y."/>
            <person name="Fu T."/>
            <person name="Tang G."/>
            <person name="Zhang D."/>
            <person name="Sun W.-H."/>
            <person name="Liu D.-K."/>
            <person name="Li Y."/>
            <person name="Chen G.-Z."/>
            <person name="Liu X.-D."/>
            <person name="Liao X.-Y."/>
            <person name="Jiang Y.-T."/>
            <person name="Yu X."/>
            <person name="Hao Y."/>
            <person name="Huang J."/>
            <person name="Zhao X.-W."/>
            <person name="Ke S."/>
            <person name="Chen Y.-Y."/>
            <person name="Wu W.-L."/>
            <person name="Hsu J.-L."/>
            <person name="Lin Y.-F."/>
            <person name="Huang M.-D."/>
            <person name="Li C.-Y."/>
            <person name="Huang L."/>
            <person name="Wang Z.-W."/>
            <person name="Zhao X."/>
            <person name="Zhong W.-Y."/>
            <person name="Peng D.-H."/>
            <person name="Ahmad S."/>
            <person name="Lan S."/>
            <person name="Zhang J.-S."/>
            <person name="Tsai W.-C."/>
            <person name="Van De Peer Y."/>
            <person name="Liu Z.-J."/>
        </authorList>
    </citation>
    <scope>NUCLEOTIDE SEQUENCE</scope>
    <source>
        <strain evidence="1">CP</strain>
        <tissue evidence="1">Leaves</tissue>
    </source>
</reference>